<evidence type="ECO:0000256" key="2">
    <source>
        <dbReference type="ARBA" id="ARBA00001947"/>
    </source>
</evidence>
<dbReference type="PANTHER" id="PTHR45833:SF1">
    <property type="entry name" value="METHIONINE SYNTHASE"/>
    <property type="match status" value="1"/>
</dbReference>
<dbReference type="EC" id="2.1.1.13" evidence="6 20"/>
<dbReference type="Gene3D" id="3.20.20.330">
    <property type="entry name" value="Homocysteine-binding-like domain"/>
    <property type="match status" value="1"/>
</dbReference>
<evidence type="ECO:0000256" key="20">
    <source>
        <dbReference type="NCBIfam" id="TIGR02082"/>
    </source>
</evidence>
<evidence type="ECO:0000256" key="18">
    <source>
        <dbReference type="ARBA" id="ARBA00025552"/>
    </source>
</evidence>
<comment type="similarity">
    <text evidence="5">Belongs to the vitamin-B12 dependent methionine synthase family.</text>
</comment>
<evidence type="ECO:0000256" key="21">
    <source>
        <dbReference type="PIRNR" id="PIRNR000381"/>
    </source>
</evidence>
<comment type="caution">
    <text evidence="30">The sequence shown here is derived from an EMBL/GenBank/DDBJ whole genome shotgun (WGS) entry which is preliminary data.</text>
</comment>
<evidence type="ECO:0000259" key="29">
    <source>
        <dbReference type="PROSITE" id="PS51337"/>
    </source>
</evidence>
<dbReference type="AlphaFoldDB" id="A0A368W287"/>
<dbReference type="Pfam" id="PF02607">
    <property type="entry name" value="B12-binding_2"/>
    <property type="match status" value="1"/>
</dbReference>
<dbReference type="InterPro" id="IPR036594">
    <property type="entry name" value="Meth_synthase_dom"/>
</dbReference>
<organism evidence="30 31">
    <name type="scientific">Paenibacillus prosopidis</name>
    <dbReference type="NCBI Taxonomy" id="630520"/>
    <lineage>
        <taxon>Bacteria</taxon>
        <taxon>Bacillati</taxon>
        <taxon>Bacillota</taxon>
        <taxon>Bacilli</taxon>
        <taxon>Bacillales</taxon>
        <taxon>Paenibacillaceae</taxon>
        <taxon>Paenibacillus</taxon>
    </lineage>
</organism>
<dbReference type="InterPro" id="IPR000489">
    <property type="entry name" value="Pterin-binding_dom"/>
</dbReference>
<evidence type="ECO:0000256" key="13">
    <source>
        <dbReference type="ARBA" id="ARBA00022723"/>
    </source>
</evidence>
<feature type="binding site" evidence="23">
    <location>
        <begin position="1141"/>
        <end position="1142"/>
    </location>
    <ligand>
        <name>S-adenosyl-L-methionine</name>
        <dbReference type="ChEBI" id="CHEBI:59789"/>
    </ligand>
</feature>
<keyword evidence="16 21" id="KW-0486">Methionine biosynthesis</keyword>
<dbReference type="UniPathway" id="UPA00051">
    <property type="reaction ID" value="UER00081"/>
</dbReference>
<dbReference type="GO" id="GO:0050667">
    <property type="term" value="P:homocysteine metabolic process"/>
    <property type="evidence" value="ECO:0007669"/>
    <property type="project" value="TreeGrafter"/>
</dbReference>
<evidence type="ECO:0000256" key="24">
    <source>
        <dbReference type="PROSITE-ProRule" id="PRU00333"/>
    </source>
</evidence>
<keyword evidence="8 21" id="KW-0489">Methyltransferase</keyword>
<evidence type="ECO:0000259" key="27">
    <source>
        <dbReference type="PROSITE" id="PS50974"/>
    </source>
</evidence>
<feature type="domain" description="B12-binding N-terminal" evidence="29">
    <location>
        <begin position="616"/>
        <end position="709"/>
    </location>
</feature>
<dbReference type="PROSITE" id="PS50970">
    <property type="entry name" value="HCY"/>
    <property type="match status" value="1"/>
</dbReference>
<keyword evidence="14" id="KW-0677">Repeat</keyword>
<dbReference type="Pfam" id="PF02574">
    <property type="entry name" value="S-methyl_trans"/>
    <property type="match status" value="1"/>
</dbReference>
<comment type="function">
    <text evidence="18 21">Catalyzes the transfer of a methyl group from methyl-cobalamin to homocysteine, yielding enzyme-bound cob(I)alamin and methionine. Subsequently, remethylates the cofactor using methyltetrahydrofolate.</text>
</comment>
<dbReference type="GO" id="GO:0005829">
    <property type="term" value="C:cytosol"/>
    <property type="evidence" value="ECO:0007669"/>
    <property type="project" value="TreeGrafter"/>
</dbReference>
<evidence type="ECO:0000313" key="30">
    <source>
        <dbReference type="EMBL" id="RCW48032.1"/>
    </source>
</evidence>
<dbReference type="CDD" id="cd02069">
    <property type="entry name" value="methionine_synthase_B12_BD"/>
    <property type="match status" value="1"/>
</dbReference>
<keyword evidence="11 21" id="KW-0808">Transferase</keyword>
<feature type="domain" description="B12-binding" evidence="28">
    <location>
        <begin position="709"/>
        <end position="844"/>
    </location>
</feature>
<evidence type="ECO:0000256" key="7">
    <source>
        <dbReference type="ARBA" id="ARBA00013998"/>
    </source>
</evidence>
<comment type="cofactor">
    <cofactor evidence="3 21 22">
        <name>methylcob(III)alamin</name>
        <dbReference type="ChEBI" id="CHEBI:28115"/>
    </cofactor>
</comment>
<dbReference type="Gene3D" id="3.20.20.20">
    <property type="entry name" value="Dihydropteroate synthase-like"/>
    <property type="match status" value="1"/>
</dbReference>
<feature type="binding site" evidence="22 24">
    <location>
        <position position="290"/>
    </location>
    <ligand>
        <name>Zn(2+)</name>
        <dbReference type="ChEBI" id="CHEBI:29105"/>
    </ligand>
</feature>
<gene>
    <name evidence="30" type="ORF">DFP97_107234</name>
</gene>
<dbReference type="SUPFAM" id="SSF82282">
    <property type="entry name" value="Homocysteine S-methyltransferase"/>
    <property type="match status" value="1"/>
</dbReference>
<comment type="domain">
    <text evidence="21">Modular enzyme with four functionally distinct domains. The isolated Hcy-binding domain catalyzes methyl transfer from free methylcobalamin to homocysteine. The Hcy-binding domain in association with the pterin-binding domain catalyzes the methylation of cob(I)alamin by methyltetrahydrofolate and the methylation of homocysteine. The B12-binding domain binds the cofactor. The AdoMet activation domain binds S-adenosyl-L-methionine. Under aerobic conditions cob(I)alamin can be converted to inactive cob(II)alamin. Reductive methylation by S-adenosyl-L-methionine and flavodoxin regenerates methylcobalamin.</text>
</comment>
<feature type="domain" description="AdoMet activation" evidence="27">
    <location>
        <begin position="858"/>
        <end position="1147"/>
    </location>
</feature>
<dbReference type="InterPro" id="IPR033706">
    <property type="entry name" value="Met_synthase_B12-bd"/>
</dbReference>
<evidence type="ECO:0000256" key="11">
    <source>
        <dbReference type="ARBA" id="ARBA00022679"/>
    </source>
</evidence>
<dbReference type="SUPFAM" id="SSF56507">
    <property type="entry name" value="Methionine synthase activation domain-like"/>
    <property type="match status" value="1"/>
</dbReference>
<evidence type="ECO:0000256" key="8">
    <source>
        <dbReference type="ARBA" id="ARBA00022603"/>
    </source>
</evidence>
<feature type="binding site" evidence="23">
    <location>
        <position position="1087"/>
    </location>
    <ligand>
        <name>S-adenosyl-L-methionine</name>
        <dbReference type="ChEBI" id="CHEBI:59789"/>
    </ligand>
</feature>
<keyword evidence="13 21" id="KW-0479">Metal-binding</keyword>
<keyword evidence="10 21" id="KW-0846">Cobalamin</keyword>
<evidence type="ECO:0000259" key="28">
    <source>
        <dbReference type="PROSITE" id="PS51332"/>
    </source>
</evidence>
<keyword evidence="31" id="KW-1185">Reference proteome</keyword>
<feature type="binding site" evidence="23">
    <location>
        <position position="823"/>
    </location>
    <ligand>
        <name>methylcob(III)alamin</name>
        <dbReference type="ChEBI" id="CHEBI:28115"/>
    </ligand>
</feature>
<dbReference type="RefSeq" id="WP_114380420.1">
    <property type="nucleotide sequence ID" value="NZ_QPJD01000007.1"/>
</dbReference>
<dbReference type="InterPro" id="IPR011822">
    <property type="entry name" value="MetH"/>
</dbReference>
<dbReference type="SUPFAM" id="SSF47644">
    <property type="entry name" value="Methionine synthase domain"/>
    <property type="match status" value="1"/>
</dbReference>
<keyword evidence="9 21" id="KW-0028">Amino-acid biosynthesis</keyword>
<dbReference type="NCBIfam" id="TIGR02082">
    <property type="entry name" value="metH"/>
    <property type="match status" value="1"/>
</dbReference>
<dbReference type="GO" id="GO:0008270">
    <property type="term" value="F:zinc ion binding"/>
    <property type="evidence" value="ECO:0007669"/>
    <property type="project" value="UniProtKB-UniRule"/>
</dbReference>
<dbReference type="SUPFAM" id="SSF51717">
    <property type="entry name" value="Dihydropteroate synthetase-like"/>
    <property type="match status" value="1"/>
</dbReference>
<evidence type="ECO:0000259" key="25">
    <source>
        <dbReference type="PROSITE" id="PS50970"/>
    </source>
</evidence>
<feature type="binding site" evidence="23">
    <location>
        <begin position="719"/>
        <end position="723"/>
    </location>
    <ligand>
        <name>methylcob(III)alamin</name>
        <dbReference type="ChEBI" id="CHEBI:28115"/>
    </ligand>
</feature>
<dbReference type="InterPro" id="IPR036724">
    <property type="entry name" value="Cobalamin-bd_sf"/>
</dbReference>
<dbReference type="Proteomes" id="UP000252415">
    <property type="component" value="Unassembled WGS sequence"/>
</dbReference>
<dbReference type="GO" id="GO:0046653">
    <property type="term" value="P:tetrahydrofolate metabolic process"/>
    <property type="evidence" value="ECO:0007669"/>
    <property type="project" value="TreeGrafter"/>
</dbReference>
<evidence type="ECO:0000256" key="10">
    <source>
        <dbReference type="ARBA" id="ARBA00022628"/>
    </source>
</evidence>
<keyword evidence="12 21" id="KW-0949">S-adenosyl-L-methionine</keyword>
<evidence type="ECO:0000256" key="23">
    <source>
        <dbReference type="PIRSR" id="PIRSR000381-2"/>
    </source>
</evidence>
<dbReference type="SUPFAM" id="SSF52242">
    <property type="entry name" value="Cobalamin (vitamin B12)-binding domain"/>
    <property type="match status" value="1"/>
</dbReference>
<feature type="binding site" evidence="23">
    <location>
        <position position="767"/>
    </location>
    <ligand>
        <name>methylcob(III)alamin</name>
        <dbReference type="ChEBI" id="CHEBI:28115"/>
    </ligand>
</feature>
<evidence type="ECO:0000256" key="22">
    <source>
        <dbReference type="PIRSR" id="PIRSR000381-1"/>
    </source>
</evidence>
<dbReference type="Pfam" id="PF02310">
    <property type="entry name" value="B12-binding"/>
    <property type="match status" value="1"/>
</dbReference>
<dbReference type="PROSITE" id="PS51337">
    <property type="entry name" value="B12_BINDING_NTER"/>
    <property type="match status" value="1"/>
</dbReference>
<keyword evidence="17 21" id="KW-0170">Cobalt</keyword>
<dbReference type="OrthoDB" id="9803687at2"/>
<feature type="binding site" description="axial binding residue" evidence="22">
    <location>
        <position position="722"/>
    </location>
    <ligand>
        <name>methylcob(III)alamin</name>
        <dbReference type="ChEBI" id="CHEBI:28115"/>
    </ligand>
    <ligandPart>
        <name>Co</name>
        <dbReference type="ChEBI" id="CHEBI:27638"/>
    </ligandPart>
</feature>
<evidence type="ECO:0000256" key="16">
    <source>
        <dbReference type="ARBA" id="ARBA00023167"/>
    </source>
</evidence>
<protein>
    <recommendedName>
        <fullName evidence="7 20">Methionine synthase</fullName>
        <ecNumber evidence="6 20">2.1.1.13</ecNumber>
    </recommendedName>
    <alternativeName>
        <fullName evidence="19 21">5-methyltetrahydrofolate--homocysteine methyltransferase</fullName>
    </alternativeName>
</protein>
<sequence>MKKPSIQEQMQKKILILDGAMGTMIQQENLIAEDFGGEELEGCNEMLVLTRPDIILNIHEAYLAAGSDMIETNTFGATKVVLSEYDLQEKSREINIAAAKLAIEAAEKYSTPEWPRYVAGALGPTTKSLSVTGGVTFEQLEESYFEQAAALIEGGVEALLIETSQDTLNVKAASIGVRRAFEQLGVELPIMISGTIEPMGTTLAGQHIESFYISLEHLNPISIGLNCATGPEFMRDHIRTLSQIADSAISCYPNAGLPDENGHYHESPESLAKKLEGFAEQGWLNIVGGCCGTTPAHIRALADTMSQYSPRKNYGSHPAAVSGIETVYIEDENRPIMVGERTNISGSRKFKRLIKEKKFEEGSEIARAQVKNGAHVIDINLQDTDIDEAYAMKHFLQEVVKKVKAPLMIDSTYDHIIELGLKYSQGKAIINSINLEDGEAKFAAIVPLIHKYGAAVVMILIDERGQAVSRKAKIEVADRAYDLLTNKYGLKPHDIIFDPNMFPVGSGDPQYLGSAVETIEGIKWIKAKYPECKTILGLSNISFGLPDAGREVLNAVYLYHCTKAGLDYAIVNTEKLERYASISEEERRLAEELIYNTNDDTLAKFVAHFRVKKVEKKEKISNLSLEDRLGSYVIEGTKEGLIPDLEEALKVYSPLEVINGPLMKGMAEVGRLFNNNELIVAEVLQSAEVMKASVSYLEPFMKKDESAEKGKIILATVKGDVHDIGKNLVEIILSNNGYKIVNLGIKVPPEQIIEAYRRELPAAIGLSGLLVKSAQQMVITAQDLRGAGVDAPILVGGAALTRKFTKTRIAPEYDGMVLYAKDAMDGLDIANRLNDPEQRKRLIQELRETKELDVMETGKKEDLLPKMTRVNASTISKEVPVHVPPDLKRHILRDYPIGHIMPYVNMQMLLGHHLGLKGKVERLLREKDAKALQLKDTVDSILNDAQKNGIIQAHGMYRFFPAQSSGNDVLVYDSDDKGKVLQTFTFPRQETEPYYCLADYLKSVESGQMDYVGFLLVTAGHGINELAKELREKGDYLKSHALQATALEVAEGFAERVHHIMRDVWGIPDALQMTMQERFGAKYIGQRFSFGYPACPDLEDQEPLFALLKPEDIGVELTESFMMDPEASVSAIVFAHPEARYFNVDKA</sequence>
<dbReference type="InterPro" id="IPR036589">
    <property type="entry name" value="HCY_dom_sf"/>
</dbReference>
<dbReference type="InterPro" id="IPR003726">
    <property type="entry name" value="HCY_dom"/>
</dbReference>
<comment type="catalytic activity">
    <reaction evidence="1 21">
        <text>(6S)-5-methyl-5,6,7,8-tetrahydrofolate + L-homocysteine = (6S)-5,6,7,8-tetrahydrofolate + L-methionine</text>
        <dbReference type="Rhea" id="RHEA:11172"/>
        <dbReference type="ChEBI" id="CHEBI:18608"/>
        <dbReference type="ChEBI" id="CHEBI:57453"/>
        <dbReference type="ChEBI" id="CHEBI:57844"/>
        <dbReference type="ChEBI" id="CHEBI:58199"/>
        <dbReference type="EC" id="2.1.1.13"/>
    </reaction>
</comment>
<dbReference type="PROSITE" id="PS51332">
    <property type="entry name" value="B12_BINDING"/>
    <property type="match status" value="1"/>
</dbReference>
<comment type="pathway">
    <text evidence="4 21">Amino-acid biosynthesis; L-methionine biosynthesis via de novo pathway; L-methionine from L-homocysteine (MetH route): step 1/1.</text>
</comment>
<dbReference type="PROSITE" id="PS50972">
    <property type="entry name" value="PTERIN_BINDING"/>
    <property type="match status" value="1"/>
</dbReference>
<evidence type="ECO:0000256" key="4">
    <source>
        <dbReference type="ARBA" id="ARBA00005178"/>
    </source>
</evidence>
<feature type="binding site" evidence="22 24">
    <location>
        <position position="227"/>
    </location>
    <ligand>
        <name>Zn(2+)</name>
        <dbReference type="ChEBI" id="CHEBI:29105"/>
    </ligand>
</feature>
<dbReference type="FunFam" id="3.20.20.20:FF:000017">
    <property type="entry name" value="Methionine synthase"/>
    <property type="match status" value="1"/>
</dbReference>
<dbReference type="SMART" id="SM01018">
    <property type="entry name" value="B12-binding_2"/>
    <property type="match status" value="1"/>
</dbReference>
<evidence type="ECO:0000256" key="17">
    <source>
        <dbReference type="ARBA" id="ARBA00023285"/>
    </source>
</evidence>
<dbReference type="PROSITE" id="PS50974">
    <property type="entry name" value="ADOMET_ACTIVATION"/>
    <property type="match status" value="1"/>
</dbReference>
<dbReference type="PANTHER" id="PTHR45833">
    <property type="entry name" value="METHIONINE SYNTHASE"/>
    <property type="match status" value="1"/>
</dbReference>
<dbReference type="GO" id="GO:0031419">
    <property type="term" value="F:cobalamin binding"/>
    <property type="evidence" value="ECO:0007669"/>
    <property type="project" value="UniProtKB-UniRule"/>
</dbReference>
<dbReference type="FunFam" id="3.20.20.330:FF:000001">
    <property type="entry name" value="Methionine synthase"/>
    <property type="match status" value="1"/>
</dbReference>
<dbReference type="GO" id="GO:0032259">
    <property type="term" value="P:methylation"/>
    <property type="evidence" value="ECO:0007669"/>
    <property type="project" value="UniProtKB-KW"/>
</dbReference>
<dbReference type="InterPro" id="IPR050554">
    <property type="entry name" value="Met_Synthase/Corrinoid"/>
</dbReference>
<evidence type="ECO:0000313" key="31">
    <source>
        <dbReference type="Proteomes" id="UP000252415"/>
    </source>
</evidence>
<feature type="binding site" evidence="22 24">
    <location>
        <position position="291"/>
    </location>
    <ligand>
        <name>Zn(2+)</name>
        <dbReference type="ChEBI" id="CHEBI:29105"/>
    </ligand>
</feature>
<dbReference type="InterPro" id="IPR037010">
    <property type="entry name" value="VitB12-dep_Met_synth_activ_sf"/>
</dbReference>
<feature type="domain" description="Pterin-binding" evidence="26">
    <location>
        <begin position="335"/>
        <end position="591"/>
    </location>
</feature>
<evidence type="ECO:0000256" key="6">
    <source>
        <dbReference type="ARBA" id="ARBA00012032"/>
    </source>
</evidence>
<proteinExistence type="inferred from homology"/>
<dbReference type="InterPro" id="IPR006158">
    <property type="entry name" value="Cobalamin-bd"/>
</dbReference>
<dbReference type="Gene3D" id="3.40.50.280">
    <property type="entry name" value="Cobalamin-binding domain"/>
    <property type="match status" value="1"/>
</dbReference>
<dbReference type="InterPro" id="IPR004223">
    <property type="entry name" value="VitB12-dep_Met_synth_activ_dom"/>
</dbReference>
<dbReference type="Pfam" id="PF00809">
    <property type="entry name" value="Pterin_bind"/>
    <property type="match status" value="1"/>
</dbReference>
<dbReference type="InterPro" id="IPR011005">
    <property type="entry name" value="Dihydropteroate_synth-like_sf"/>
</dbReference>
<evidence type="ECO:0000256" key="19">
    <source>
        <dbReference type="ARBA" id="ARBA00031040"/>
    </source>
</evidence>
<evidence type="ECO:0000256" key="3">
    <source>
        <dbReference type="ARBA" id="ARBA00001956"/>
    </source>
</evidence>
<dbReference type="PIRSF" id="PIRSF000381">
    <property type="entry name" value="MetH"/>
    <property type="match status" value="1"/>
</dbReference>
<evidence type="ECO:0000256" key="9">
    <source>
        <dbReference type="ARBA" id="ARBA00022605"/>
    </source>
</evidence>
<dbReference type="Gene3D" id="1.10.1240.10">
    <property type="entry name" value="Methionine synthase domain"/>
    <property type="match status" value="1"/>
</dbReference>
<dbReference type="Pfam" id="PF02965">
    <property type="entry name" value="Met_synt_B12"/>
    <property type="match status" value="1"/>
</dbReference>
<name>A0A368W287_9BACL</name>
<dbReference type="GO" id="GO:0008705">
    <property type="term" value="F:methionine synthase activity"/>
    <property type="evidence" value="ECO:0007669"/>
    <property type="project" value="UniProtKB-UniRule"/>
</dbReference>
<keyword evidence="15 21" id="KW-0862">Zinc</keyword>
<feature type="domain" description="Hcy-binding" evidence="25">
    <location>
        <begin position="3"/>
        <end position="305"/>
    </location>
</feature>
<evidence type="ECO:0000259" key="26">
    <source>
        <dbReference type="PROSITE" id="PS50972"/>
    </source>
</evidence>
<dbReference type="InterPro" id="IPR003759">
    <property type="entry name" value="Cbl-bd_cap"/>
</dbReference>
<comment type="cofactor">
    <cofactor evidence="2 21 24">
        <name>Zn(2+)</name>
        <dbReference type="ChEBI" id="CHEBI:29105"/>
    </cofactor>
</comment>
<reference evidence="30 31" key="1">
    <citation type="submission" date="2018-07" db="EMBL/GenBank/DDBJ databases">
        <title>Genomic Encyclopedia of Type Strains, Phase III (KMG-III): the genomes of soil and plant-associated and newly described type strains.</title>
        <authorList>
            <person name="Whitman W."/>
        </authorList>
    </citation>
    <scope>NUCLEOTIDE SEQUENCE [LARGE SCALE GENOMIC DNA]</scope>
    <source>
        <strain evidence="30 31">CECT 7506</strain>
    </source>
</reference>
<evidence type="ECO:0000256" key="1">
    <source>
        <dbReference type="ARBA" id="ARBA00001700"/>
    </source>
</evidence>
<evidence type="ECO:0000256" key="14">
    <source>
        <dbReference type="ARBA" id="ARBA00022737"/>
    </source>
</evidence>
<dbReference type="EMBL" id="QPJD01000007">
    <property type="protein sequence ID" value="RCW48032.1"/>
    <property type="molecule type" value="Genomic_DNA"/>
</dbReference>
<evidence type="ECO:0000256" key="12">
    <source>
        <dbReference type="ARBA" id="ARBA00022691"/>
    </source>
</evidence>
<accession>A0A368W287</accession>
<evidence type="ECO:0000256" key="5">
    <source>
        <dbReference type="ARBA" id="ARBA00010398"/>
    </source>
</evidence>
<evidence type="ECO:0000256" key="15">
    <source>
        <dbReference type="ARBA" id="ARBA00022833"/>
    </source>
</evidence>
<dbReference type="Gene3D" id="3.10.196.10">
    <property type="entry name" value="Vitamin B12-dependent methionine synthase, activation domain"/>
    <property type="match status" value="1"/>
</dbReference>